<organism evidence="1">
    <name type="scientific">Brassica napus</name>
    <name type="common">Rape</name>
    <dbReference type="NCBI Taxonomy" id="3708"/>
    <lineage>
        <taxon>Eukaryota</taxon>
        <taxon>Viridiplantae</taxon>
        <taxon>Streptophyta</taxon>
        <taxon>Embryophyta</taxon>
        <taxon>Tracheophyta</taxon>
        <taxon>Spermatophyta</taxon>
        <taxon>Magnoliopsida</taxon>
        <taxon>eudicotyledons</taxon>
        <taxon>Gunneridae</taxon>
        <taxon>Pentapetalae</taxon>
        <taxon>rosids</taxon>
        <taxon>malvids</taxon>
        <taxon>Brassicales</taxon>
        <taxon>Brassicaceae</taxon>
        <taxon>Brassiceae</taxon>
        <taxon>Brassica</taxon>
    </lineage>
</organism>
<reference evidence="1" key="1">
    <citation type="submission" date="2021-01" db="EMBL/GenBank/DDBJ databases">
        <authorList>
            <consortium name="Genoscope - CEA"/>
            <person name="William W."/>
        </authorList>
    </citation>
    <scope>NUCLEOTIDE SEQUENCE</scope>
</reference>
<protein>
    <submittedName>
        <fullName evidence="1">(rape) hypothetical protein</fullName>
    </submittedName>
</protein>
<gene>
    <name evidence="1" type="ORF">DARMORV10_C01P35140.1</name>
</gene>
<dbReference type="Proteomes" id="UP001295469">
    <property type="component" value="Chromosome C01"/>
</dbReference>
<feature type="non-terminal residue" evidence="1">
    <location>
        <position position="1"/>
    </location>
</feature>
<dbReference type="EMBL" id="HG994365">
    <property type="protein sequence ID" value="CAF2075151.1"/>
    <property type="molecule type" value="Genomic_DNA"/>
</dbReference>
<dbReference type="AlphaFoldDB" id="A0A816RX92"/>
<accession>A0A816RX92</accession>
<name>A0A816RX92_BRANA</name>
<proteinExistence type="predicted"/>
<sequence length="60" mass="7123">NKEEYNIKRKSQLYSFCNVATHWLSSRAHRLESTADESKSPVCLPQPNQRRSWRLILVLH</sequence>
<evidence type="ECO:0000313" key="1">
    <source>
        <dbReference type="EMBL" id="CAF2075151.1"/>
    </source>
</evidence>